<dbReference type="GO" id="GO:0006400">
    <property type="term" value="P:tRNA modification"/>
    <property type="evidence" value="ECO:0007669"/>
    <property type="project" value="UniProtKB-UniRule"/>
</dbReference>
<dbReference type="OrthoDB" id="9807403at2"/>
<proteinExistence type="inferred from homology"/>
<dbReference type="InterPro" id="IPR012094">
    <property type="entry name" value="tRNA_Ile_lys_synt"/>
</dbReference>
<comment type="similarity">
    <text evidence="8">Belongs to the tRNA(Ile)-lysidine synthase family.</text>
</comment>
<dbReference type="InterPro" id="IPR012796">
    <property type="entry name" value="Lysidine-tRNA-synth_C"/>
</dbReference>
<dbReference type="HAMAP" id="MF_01161">
    <property type="entry name" value="tRNA_Ile_lys_synt"/>
    <property type="match status" value="1"/>
</dbReference>
<evidence type="ECO:0000256" key="4">
    <source>
        <dbReference type="ARBA" id="ARBA00022694"/>
    </source>
</evidence>
<evidence type="ECO:0000256" key="2">
    <source>
        <dbReference type="ARBA" id="ARBA00022490"/>
    </source>
</evidence>
<evidence type="ECO:0000256" key="5">
    <source>
        <dbReference type="ARBA" id="ARBA00022741"/>
    </source>
</evidence>
<dbReference type="InterPro" id="IPR012795">
    <property type="entry name" value="tRNA_Ile_lys_synt_N"/>
</dbReference>
<name>A0A097EN76_9GAMM</name>
<dbReference type="SUPFAM" id="SSF52402">
    <property type="entry name" value="Adenine nucleotide alpha hydrolases-like"/>
    <property type="match status" value="1"/>
</dbReference>
<organism evidence="10 11">
    <name type="scientific">Candidatus Francisella endociliophora</name>
    <dbReference type="NCBI Taxonomy" id="653937"/>
    <lineage>
        <taxon>Bacteria</taxon>
        <taxon>Pseudomonadati</taxon>
        <taxon>Pseudomonadota</taxon>
        <taxon>Gammaproteobacteria</taxon>
        <taxon>Thiotrichales</taxon>
        <taxon>Francisellaceae</taxon>
        <taxon>Francisella</taxon>
    </lineage>
</organism>
<dbReference type="GO" id="GO:0032267">
    <property type="term" value="F:tRNA(Ile)-lysidine synthase activity"/>
    <property type="evidence" value="ECO:0007669"/>
    <property type="project" value="UniProtKB-EC"/>
</dbReference>
<dbReference type="eggNOG" id="COG0037">
    <property type="taxonomic scope" value="Bacteria"/>
</dbReference>
<dbReference type="EMBL" id="CP009574">
    <property type="protein sequence ID" value="AIT09018.1"/>
    <property type="molecule type" value="Genomic_DNA"/>
</dbReference>
<keyword evidence="2 8" id="KW-0963">Cytoplasm</keyword>
<dbReference type="AlphaFoldDB" id="A0A097EN76"/>
<dbReference type="NCBIfam" id="TIGR02432">
    <property type="entry name" value="lysidine_TilS_N"/>
    <property type="match status" value="1"/>
</dbReference>
<comment type="catalytic activity">
    <reaction evidence="7 8">
        <text>cytidine(34) in tRNA(Ile2) + L-lysine + ATP = lysidine(34) in tRNA(Ile2) + AMP + diphosphate + H(+)</text>
        <dbReference type="Rhea" id="RHEA:43744"/>
        <dbReference type="Rhea" id="RHEA-COMP:10625"/>
        <dbReference type="Rhea" id="RHEA-COMP:10670"/>
        <dbReference type="ChEBI" id="CHEBI:15378"/>
        <dbReference type="ChEBI" id="CHEBI:30616"/>
        <dbReference type="ChEBI" id="CHEBI:32551"/>
        <dbReference type="ChEBI" id="CHEBI:33019"/>
        <dbReference type="ChEBI" id="CHEBI:82748"/>
        <dbReference type="ChEBI" id="CHEBI:83665"/>
        <dbReference type="ChEBI" id="CHEBI:456215"/>
        <dbReference type="EC" id="6.3.4.19"/>
    </reaction>
</comment>
<evidence type="ECO:0000313" key="10">
    <source>
        <dbReference type="EMBL" id="AIT09018.1"/>
    </source>
</evidence>
<protein>
    <recommendedName>
        <fullName evidence="8">tRNA(Ile)-lysidine synthase</fullName>
        <ecNumber evidence="8">6.3.4.19</ecNumber>
    </recommendedName>
    <alternativeName>
        <fullName evidence="8">tRNA(Ile)-2-lysyl-cytidine synthase</fullName>
    </alternativeName>
    <alternativeName>
        <fullName evidence="8">tRNA(Ile)-lysidine synthetase</fullName>
    </alternativeName>
</protein>
<dbReference type="Pfam" id="PF01171">
    <property type="entry name" value="ATP_bind_3"/>
    <property type="match status" value="1"/>
</dbReference>
<keyword evidence="11" id="KW-1185">Reference proteome</keyword>
<evidence type="ECO:0000256" key="1">
    <source>
        <dbReference type="ARBA" id="ARBA00004496"/>
    </source>
</evidence>
<evidence type="ECO:0000256" key="6">
    <source>
        <dbReference type="ARBA" id="ARBA00022840"/>
    </source>
</evidence>
<dbReference type="Proteomes" id="UP000029672">
    <property type="component" value="Chromosome"/>
</dbReference>
<evidence type="ECO:0000259" key="9">
    <source>
        <dbReference type="SMART" id="SM00977"/>
    </source>
</evidence>
<comment type="domain">
    <text evidence="8">The N-terminal region contains the highly conserved SGGXDS motif, predicted to be a P-loop motif involved in ATP binding.</text>
</comment>
<dbReference type="InterPro" id="IPR014729">
    <property type="entry name" value="Rossmann-like_a/b/a_fold"/>
</dbReference>
<keyword evidence="5 8" id="KW-0547">Nucleotide-binding</keyword>
<dbReference type="PANTHER" id="PTHR43033:SF1">
    <property type="entry name" value="TRNA(ILE)-LYSIDINE SYNTHASE-RELATED"/>
    <property type="match status" value="1"/>
</dbReference>
<evidence type="ECO:0000256" key="8">
    <source>
        <dbReference type="HAMAP-Rule" id="MF_01161"/>
    </source>
</evidence>
<dbReference type="SUPFAM" id="SSF56037">
    <property type="entry name" value="PheT/TilS domain"/>
    <property type="match status" value="1"/>
</dbReference>
<dbReference type="KEGG" id="frf:LO80_02840"/>
<evidence type="ECO:0000313" key="11">
    <source>
        <dbReference type="Proteomes" id="UP000029672"/>
    </source>
</evidence>
<keyword evidence="3 8" id="KW-0436">Ligase</keyword>
<dbReference type="GO" id="GO:0005737">
    <property type="term" value="C:cytoplasm"/>
    <property type="evidence" value="ECO:0007669"/>
    <property type="project" value="UniProtKB-SubCell"/>
</dbReference>
<dbReference type="GO" id="GO:0005524">
    <property type="term" value="F:ATP binding"/>
    <property type="evidence" value="ECO:0007669"/>
    <property type="project" value="UniProtKB-UniRule"/>
</dbReference>
<feature type="domain" description="Lysidine-tRNA(Ile) synthetase C-terminal" evidence="9">
    <location>
        <begin position="343"/>
        <end position="397"/>
    </location>
</feature>
<feature type="binding site" evidence="8">
    <location>
        <begin position="25"/>
        <end position="30"/>
    </location>
    <ligand>
        <name>ATP</name>
        <dbReference type="ChEBI" id="CHEBI:30616"/>
    </ligand>
</feature>
<dbReference type="RefSeq" id="WP_040008354.1">
    <property type="nucleotide sequence ID" value="NZ_CP009574.1"/>
</dbReference>
<dbReference type="InterPro" id="IPR011063">
    <property type="entry name" value="TilS/TtcA_N"/>
</dbReference>
<dbReference type="PANTHER" id="PTHR43033">
    <property type="entry name" value="TRNA(ILE)-LYSIDINE SYNTHASE-RELATED"/>
    <property type="match status" value="1"/>
</dbReference>
<keyword evidence="6 8" id="KW-0067">ATP-binding</keyword>
<dbReference type="SMART" id="SM00977">
    <property type="entry name" value="TilS_C"/>
    <property type="match status" value="1"/>
</dbReference>
<dbReference type="Pfam" id="PF11734">
    <property type="entry name" value="TilS_C"/>
    <property type="match status" value="1"/>
</dbReference>
<dbReference type="HOGENOM" id="CLU_018869_2_0_6"/>
<dbReference type="Gene3D" id="3.40.50.620">
    <property type="entry name" value="HUPs"/>
    <property type="match status" value="1"/>
</dbReference>
<sequence>MPIDKLHILNEIYKYNPSHIIIGYSGGVDSSVLLNICKDINIPIIAIYINHNIHKQSLKWQEHCQQTCNNHDIRFISHSLEQCPKGESFEAWASKQRMTFFQSIMKKYHQPLLILGHHQDDQAETFLIQAVRGAGLAGLASIPYYKQLKHGAVLRPLLDYKKQEIETFAKQNSISHIYDDSNEDIKYRRNLIRNKIIPILQQVNPSVNETLSRSANICAQSKIVLDKLLAEKLENISDGININISKFIELDEDIQKNILHFWFKKNTLQSLKSKQIEDIYFGIKNKNNSTGWKLDINKIYQVYIEYNLLLIKKTIDSYTTTPTKDIIEWLSNNLSYEIDLNKIIIRERQSNDKCKYPSRNKANKLKIIFQELKIPASERSKARIIELNRQIIAIYPFFVCE</sequence>
<comment type="function">
    <text evidence="8">Ligates lysine onto the cytidine present at position 34 of the AUA codon-specific tRNA(Ile) that contains the anticodon CAU, in an ATP-dependent manner. Cytidine is converted to lysidine, thus changing the amino acid specificity of the tRNA from methionine to isoleucine.</text>
</comment>
<evidence type="ECO:0000256" key="7">
    <source>
        <dbReference type="ARBA" id="ARBA00048539"/>
    </source>
</evidence>
<gene>
    <name evidence="8" type="primary">tilS</name>
    <name evidence="10" type="ORF">LO80_02840</name>
</gene>
<keyword evidence="4 8" id="KW-0819">tRNA processing</keyword>
<dbReference type="NCBIfam" id="TIGR02433">
    <property type="entry name" value="lysidine_TilS_C"/>
    <property type="match status" value="1"/>
</dbReference>
<evidence type="ECO:0000256" key="3">
    <source>
        <dbReference type="ARBA" id="ARBA00022598"/>
    </source>
</evidence>
<reference evidence="10 11" key="1">
    <citation type="submission" date="2014-10" db="EMBL/GenBank/DDBJ databases">
        <title>Whole genome sequence of Francisella endociliophora strain FSC1006, isolated from a laboratory culture of the marine ciliate Euplotes raikovi.</title>
        <authorList>
            <person name="Granberg M."/>
            <person name="Backman S."/>
            <person name="Lundmark E."/>
            <person name="Nilsson E."/>
            <person name="Karlsson E."/>
            <person name="Thelaus J."/>
            <person name="Ohrman C."/>
            <person name="Larkeryd A."/>
            <person name="Stenberg P."/>
        </authorList>
    </citation>
    <scope>NUCLEOTIDE SEQUENCE [LARGE SCALE GENOMIC DNA]</scope>
    <source>
        <strain evidence="10 11">FSC1006</strain>
    </source>
</reference>
<dbReference type="CDD" id="cd01992">
    <property type="entry name" value="TilS_N"/>
    <property type="match status" value="1"/>
</dbReference>
<dbReference type="SUPFAM" id="SSF82829">
    <property type="entry name" value="MesJ substrate recognition domain-like"/>
    <property type="match status" value="1"/>
</dbReference>
<dbReference type="EC" id="6.3.4.19" evidence="8"/>
<accession>A0A097EN76</accession>
<comment type="subcellular location">
    <subcellularLocation>
        <location evidence="1 8">Cytoplasm</location>
    </subcellularLocation>
</comment>
<dbReference type="STRING" id="1547445.LO80_02840"/>